<dbReference type="PANTHER" id="PTHR11453">
    <property type="entry name" value="ANION EXCHANGE PROTEIN"/>
    <property type="match status" value="1"/>
</dbReference>
<feature type="non-terminal residue" evidence="13">
    <location>
        <position position="1"/>
    </location>
</feature>
<sequence>SVAINRSLEDKRSGKDGNKMAEGGVPENEVKKDLDDSIKDVVPTLRVFNGAFNDFRKRFPYYASDFTDALEYRCLVTVIFMFFACIAPSITFGGLMGKYTDERMGTTETLLAQSLCGVIWGLFSCQPFIIQSATGPVLIFEASLTRLCTILELDLLSVRFFAGIWIFLICLIVVAFEGSWMLKYVTRFTEEIFAVMISGIFIFESINFIRKTNMDNPVEDYSFYEHQHHDCNQTEVSVRPCQFGEPNTTLLTGLILFMTFFLACSLRYVRSTIWFGKHVRNIFGDFGVFIAISVVAFLTQQLFPDPILARLEMPEHLNFTNLAKRGHGIFVIPRSTDTPISIGVAAAAALLVFILIFVETEITELLLTRKERGLVKGSGMNWDLVLVGFCCLLCSLFGLPWMCAAAVQSLAHCSSLTITKKDKLNPNVMVVERVIEQRVTTICVSLLIGAFAFLGSVLRLPMASLFGVFLYLGIMNLAGVELVKRTALFFVPVKYHWVTSYTKTMKVWRIHLYTVIQLVLVVIISIVKQGTYTALAFPFVLILFIVFRHTAIPKIFTTEELAALDADEEHEEKREDRDGYTETALPI</sequence>
<keyword evidence="3" id="KW-0813">Transport</keyword>
<feature type="region of interest" description="Disordered" evidence="10">
    <location>
        <begin position="567"/>
        <end position="587"/>
    </location>
</feature>
<dbReference type="GO" id="GO:0005452">
    <property type="term" value="F:solute:inorganic anion antiporter activity"/>
    <property type="evidence" value="ECO:0007669"/>
    <property type="project" value="InterPro"/>
</dbReference>
<dbReference type="GO" id="GO:0015701">
    <property type="term" value="P:bicarbonate transport"/>
    <property type="evidence" value="ECO:0007669"/>
    <property type="project" value="TreeGrafter"/>
</dbReference>
<keyword evidence="5" id="KW-0406">Ion transport</keyword>
<protein>
    <recommendedName>
        <fullName evidence="12">Bicarbonate transporter-like transmembrane domain-containing protein</fullName>
    </recommendedName>
</protein>
<comment type="subcellular location">
    <subcellularLocation>
        <location evidence="1">Cell membrane</location>
        <topology evidence="1">Multi-pass membrane protein</topology>
    </subcellularLocation>
</comment>
<keyword evidence="5" id="KW-0039">Anion exchange</keyword>
<feature type="compositionally biased region" description="Basic and acidic residues" evidence="10">
    <location>
        <begin position="571"/>
        <end position="580"/>
    </location>
</feature>
<comment type="similarity">
    <text evidence="2">Belongs to the anion exchanger (TC 2.A.31) family.</text>
</comment>
<feature type="region of interest" description="Disordered" evidence="10">
    <location>
        <begin position="1"/>
        <end position="26"/>
    </location>
</feature>
<comment type="catalytic activity">
    <reaction evidence="9">
        <text>hydrogencarbonate(in) + chloride(out) = hydrogencarbonate(out) + chloride(in)</text>
        <dbReference type="Rhea" id="RHEA:72363"/>
        <dbReference type="ChEBI" id="CHEBI:17544"/>
        <dbReference type="ChEBI" id="CHEBI:17996"/>
    </reaction>
</comment>
<evidence type="ECO:0000256" key="2">
    <source>
        <dbReference type="ARBA" id="ARBA00010993"/>
    </source>
</evidence>
<keyword evidence="7 11" id="KW-1133">Transmembrane helix</keyword>
<evidence type="ECO:0000259" key="12">
    <source>
        <dbReference type="Pfam" id="PF00955"/>
    </source>
</evidence>
<feature type="transmembrane region" description="Helical" evidence="11">
    <location>
        <begin position="534"/>
        <end position="552"/>
    </location>
</feature>
<dbReference type="Gene3D" id="1.10.287.570">
    <property type="entry name" value="Helical hairpin bin"/>
    <property type="match status" value="1"/>
</dbReference>
<evidence type="ECO:0000256" key="11">
    <source>
        <dbReference type="SAM" id="Phobius"/>
    </source>
</evidence>
<evidence type="ECO:0000313" key="14">
    <source>
        <dbReference type="Proteomes" id="UP001432027"/>
    </source>
</evidence>
<dbReference type="GO" id="GO:0051453">
    <property type="term" value="P:regulation of intracellular pH"/>
    <property type="evidence" value="ECO:0007669"/>
    <property type="project" value="TreeGrafter"/>
</dbReference>
<feature type="transmembrane region" description="Helical" evidence="11">
    <location>
        <begin position="109"/>
        <end position="130"/>
    </location>
</feature>
<keyword evidence="14" id="KW-1185">Reference proteome</keyword>
<evidence type="ECO:0000256" key="4">
    <source>
        <dbReference type="ARBA" id="ARBA00022475"/>
    </source>
</evidence>
<keyword evidence="4" id="KW-1003">Cell membrane</keyword>
<dbReference type="Pfam" id="PF00955">
    <property type="entry name" value="HCO3_cotransp"/>
    <property type="match status" value="1"/>
</dbReference>
<dbReference type="PRINTS" id="PR01231">
    <property type="entry name" value="HCO3TRNSPORT"/>
</dbReference>
<feature type="transmembrane region" description="Helical" evidence="11">
    <location>
        <begin position="465"/>
        <end position="490"/>
    </location>
</feature>
<evidence type="ECO:0000313" key="13">
    <source>
        <dbReference type="EMBL" id="GMT06042.1"/>
    </source>
</evidence>
<feature type="transmembrane region" description="Helical" evidence="11">
    <location>
        <begin position="250"/>
        <end position="269"/>
    </location>
</feature>
<keyword evidence="6 11" id="KW-0812">Transmembrane</keyword>
<feature type="transmembrane region" description="Helical" evidence="11">
    <location>
        <begin position="75"/>
        <end position="97"/>
    </location>
</feature>
<feature type="transmembrane region" description="Helical" evidence="11">
    <location>
        <begin position="192"/>
        <end position="209"/>
    </location>
</feature>
<feature type="transmembrane region" description="Helical" evidence="11">
    <location>
        <begin position="340"/>
        <end position="358"/>
    </location>
</feature>
<dbReference type="InterPro" id="IPR011531">
    <property type="entry name" value="HCO3_transpt-like_TM_dom"/>
</dbReference>
<evidence type="ECO:0000256" key="9">
    <source>
        <dbReference type="ARBA" id="ARBA00049347"/>
    </source>
</evidence>
<gene>
    <name evidence="13" type="ORF">PENTCL1PPCAC_28216</name>
</gene>
<dbReference type="AlphaFoldDB" id="A0AAV5UIA8"/>
<feature type="compositionally biased region" description="Basic and acidic residues" evidence="10">
    <location>
        <begin position="7"/>
        <end position="19"/>
    </location>
</feature>
<dbReference type="FunFam" id="1.10.287.570:FF:000001">
    <property type="entry name" value="Anion exchange protein"/>
    <property type="match status" value="1"/>
</dbReference>
<evidence type="ECO:0000256" key="5">
    <source>
        <dbReference type="ARBA" id="ARBA00022681"/>
    </source>
</evidence>
<name>A0AAV5UIA8_9BILA</name>
<dbReference type="Proteomes" id="UP001432027">
    <property type="component" value="Unassembled WGS sequence"/>
</dbReference>
<evidence type="ECO:0000256" key="7">
    <source>
        <dbReference type="ARBA" id="ARBA00022989"/>
    </source>
</evidence>
<evidence type="ECO:0000256" key="10">
    <source>
        <dbReference type="SAM" id="MobiDB-lite"/>
    </source>
</evidence>
<keyword evidence="8 11" id="KW-0472">Membrane</keyword>
<evidence type="ECO:0000256" key="1">
    <source>
        <dbReference type="ARBA" id="ARBA00004651"/>
    </source>
</evidence>
<feature type="transmembrane region" description="Helical" evidence="11">
    <location>
        <begin position="160"/>
        <end position="180"/>
    </location>
</feature>
<accession>A0AAV5UIA8</accession>
<evidence type="ECO:0000256" key="8">
    <source>
        <dbReference type="ARBA" id="ARBA00023136"/>
    </source>
</evidence>
<dbReference type="InterPro" id="IPR003020">
    <property type="entry name" value="HCO3_transpt_euk"/>
</dbReference>
<organism evidence="13 14">
    <name type="scientific">Pristionchus entomophagus</name>
    <dbReference type="NCBI Taxonomy" id="358040"/>
    <lineage>
        <taxon>Eukaryota</taxon>
        <taxon>Metazoa</taxon>
        <taxon>Ecdysozoa</taxon>
        <taxon>Nematoda</taxon>
        <taxon>Chromadorea</taxon>
        <taxon>Rhabditida</taxon>
        <taxon>Rhabditina</taxon>
        <taxon>Diplogasteromorpha</taxon>
        <taxon>Diplogasteroidea</taxon>
        <taxon>Neodiplogasteridae</taxon>
        <taxon>Pristionchus</taxon>
    </lineage>
</organism>
<dbReference type="PRINTS" id="PR00165">
    <property type="entry name" value="ANIONEXCHNGR"/>
</dbReference>
<evidence type="ECO:0000256" key="6">
    <source>
        <dbReference type="ARBA" id="ARBA00022692"/>
    </source>
</evidence>
<dbReference type="GO" id="GO:0006820">
    <property type="term" value="P:monoatomic anion transport"/>
    <property type="evidence" value="ECO:0007669"/>
    <property type="project" value="InterPro"/>
</dbReference>
<dbReference type="EMBL" id="BTSX01000006">
    <property type="protein sequence ID" value="GMT06042.1"/>
    <property type="molecule type" value="Genomic_DNA"/>
</dbReference>
<evidence type="ECO:0000256" key="3">
    <source>
        <dbReference type="ARBA" id="ARBA00022448"/>
    </source>
</evidence>
<feature type="transmembrane region" description="Helical" evidence="11">
    <location>
        <begin position="510"/>
        <end position="527"/>
    </location>
</feature>
<proteinExistence type="inferred from homology"/>
<dbReference type="InterPro" id="IPR001717">
    <property type="entry name" value="Anion_exchange"/>
</dbReference>
<dbReference type="GO" id="GO:0005886">
    <property type="term" value="C:plasma membrane"/>
    <property type="evidence" value="ECO:0007669"/>
    <property type="project" value="UniProtKB-SubCell"/>
</dbReference>
<comment type="caution">
    <text evidence="13">The sequence shown here is derived from an EMBL/GenBank/DDBJ whole genome shotgun (WGS) entry which is preliminary data.</text>
</comment>
<dbReference type="PANTHER" id="PTHR11453:SF47">
    <property type="entry name" value="ANION EXCHANGE PROTEIN"/>
    <property type="match status" value="1"/>
</dbReference>
<feature type="transmembrane region" description="Helical" evidence="11">
    <location>
        <begin position="379"/>
        <end position="402"/>
    </location>
</feature>
<feature type="domain" description="Bicarbonate transporter-like transmembrane" evidence="12">
    <location>
        <begin position="229"/>
        <end position="568"/>
    </location>
</feature>
<feature type="transmembrane region" description="Helical" evidence="11">
    <location>
        <begin position="281"/>
        <end position="303"/>
    </location>
</feature>
<reference evidence="13" key="1">
    <citation type="submission" date="2023-10" db="EMBL/GenBank/DDBJ databases">
        <title>Genome assembly of Pristionchus species.</title>
        <authorList>
            <person name="Yoshida K."/>
            <person name="Sommer R.J."/>
        </authorList>
    </citation>
    <scope>NUCLEOTIDE SEQUENCE</scope>
    <source>
        <strain evidence="13">RS0144</strain>
    </source>
</reference>